<keyword evidence="3" id="KW-1185">Reference proteome</keyword>
<dbReference type="PANTHER" id="PTHR43283">
    <property type="entry name" value="BETA-LACTAMASE-RELATED"/>
    <property type="match status" value="1"/>
</dbReference>
<protein>
    <submittedName>
        <fullName evidence="2">Serine hydrolase</fullName>
    </submittedName>
</protein>
<keyword evidence="2" id="KW-0378">Hydrolase</keyword>
<name>A0A9E5MJT1_9GAMM</name>
<dbReference type="GO" id="GO:0016787">
    <property type="term" value="F:hydrolase activity"/>
    <property type="evidence" value="ECO:0007669"/>
    <property type="project" value="UniProtKB-KW"/>
</dbReference>
<proteinExistence type="predicted"/>
<dbReference type="PANTHER" id="PTHR43283:SF7">
    <property type="entry name" value="BETA-LACTAMASE-RELATED DOMAIN-CONTAINING PROTEIN"/>
    <property type="match status" value="1"/>
</dbReference>
<dbReference type="EMBL" id="JAAONZ010000002">
    <property type="protein sequence ID" value="NHO64432.1"/>
    <property type="molecule type" value="Genomic_DNA"/>
</dbReference>
<evidence type="ECO:0000313" key="3">
    <source>
        <dbReference type="Proteomes" id="UP000787472"/>
    </source>
</evidence>
<accession>A0A9E5MJT1</accession>
<dbReference type="Gene3D" id="3.40.710.10">
    <property type="entry name" value="DD-peptidase/beta-lactamase superfamily"/>
    <property type="match status" value="1"/>
</dbReference>
<evidence type="ECO:0000259" key="1">
    <source>
        <dbReference type="Pfam" id="PF00144"/>
    </source>
</evidence>
<gene>
    <name evidence="2" type="ORF">G8770_02570</name>
</gene>
<evidence type="ECO:0000313" key="2">
    <source>
        <dbReference type="EMBL" id="NHO64432.1"/>
    </source>
</evidence>
<dbReference type="InterPro" id="IPR012338">
    <property type="entry name" value="Beta-lactam/transpept-like"/>
</dbReference>
<dbReference type="InterPro" id="IPR050789">
    <property type="entry name" value="Diverse_Enzym_Activities"/>
</dbReference>
<organism evidence="2 3">
    <name type="scientific">Pseudomaricurvus hydrocarbonicus</name>
    <dbReference type="NCBI Taxonomy" id="1470433"/>
    <lineage>
        <taxon>Bacteria</taxon>
        <taxon>Pseudomonadati</taxon>
        <taxon>Pseudomonadota</taxon>
        <taxon>Gammaproteobacteria</taxon>
        <taxon>Cellvibrionales</taxon>
        <taxon>Cellvibrionaceae</taxon>
        <taxon>Pseudomaricurvus</taxon>
    </lineage>
</organism>
<comment type="caution">
    <text evidence="2">The sequence shown here is derived from an EMBL/GenBank/DDBJ whole genome shotgun (WGS) entry which is preliminary data.</text>
</comment>
<feature type="domain" description="Beta-lactamase-related" evidence="1">
    <location>
        <begin position="153"/>
        <end position="429"/>
    </location>
</feature>
<dbReference type="InterPro" id="IPR001466">
    <property type="entry name" value="Beta-lactam-related"/>
</dbReference>
<dbReference type="SUPFAM" id="SSF56601">
    <property type="entry name" value="beta-lactamase/transpeptidase-like"/>
    <property type="match status" value="1"/>
</dbReference>
<dbReference type="AlphaFoldDB" id="A0A9E5MJT1"/>
<dbReference type="Proteomes" id="UP000787472">
    <property type="component" value="Unassembled WGS sequence"/>
</dbReference>
<dbReference type="Pfam" id="PF00144">
    <property type="entry name" value="Beta-lactamase"/>
    <property type="match status" value="1"/>
</dbReference>
<dbReference type="RefSeq" id="WP_167181488.1">
    <property type="nucleotide sequence ID" value="NZ_JAAONZ010000002.1"/>
</dbReference>
<sequence length="457" mass="49469">MVKKSVVGIATGLMVLLAVGAGQGITPTYLSNAPAMLTGMGAKLACSGRYVSRLSEEQAFTDLQSYSGVLALLDLSFDDAHKSVRADFLGLETAEAQYRPGLGCSLNIGKTAMLDQAVLKTTSRRAEDWPAGDGASNINPQLQARLGALLQADNEQGLQTRALLVVQNGQLIAESYAPGVGQQTPLLGWSMAKSVTALMIGHLEMTGKLNPDQVPVFEDWSADERRHIELQDLLHMSSGLDFPEVYEPGAGATDMLFVAHRGSDLPLAADLVHPPGSVFEYSSGTTNLLSRLIFNLSGGTLQSNLDWLQHRLMSPLGLHDFVFEPDPSGILVGSSYLYASARDWARIGQLMLNQGELNGHRLVTREWVARAVEPNATGNKKSYGYQFWLNRGDDTPRWADLPADSFAALGNRKQVVMVVPEANAVIVRLGWTTGEYPTSQNMAEILSWLPESKMAAQ</sequence>
<reference evidence="2" key="1">
    <citation type="submission" date="2020-03" db="EMBL/GenBank/DDBJ databases">
        <authorList>
            <person name="Guo F."/>
        </authorList>
    </citation>
    <scope>NUCLEOTIDE SEQUENCE</scope>
    <source>
        <strain evidence="2">JCM 30134</strain>
    </source>
</reference>